<dbReference type="EMBL" id="JBAKIA010000005">
    <property type="protein sequence ID" value="MEJ8474545.1"/>
    <property type="molecule type" value="Genomic_DNA"/>
</dbReference>
<reference evidence="1 2" key="1">
    <citation type="submission" date="2024-02" db="EMBL/GenBank/DDBJ databases">
        <title>Roseibium algae sp. nov., isolated from marine alga (Grateloupia sp.), showing potential in myo-inositol conversion.</title>
        <authorList>
            <person name="Wang Y."/>
        </authorList>
    </citation>
    <scope>NUCLEOTIDE SEQUENCE [LARGE SCALE GENOMIC DNA]</scope>
    <source>
        <strain evidence="1 2">H3510</strain>
    </source>
</reference>
<name>A0ABU8TK55_9HYPH</name>
<keyword evidence="2" id="KW-1185">Reference proteome</keyword>
<dbReference type="Proteomes" id="UP001385499">
    <property type="component" value="Unassembled WGS sequence"/>
</dbReference>
<accession>A0ABU8TK55</accession>
<gene>
    <name evidence="1" type="ORF">V6575_10640</name>
</gene>
<evidence type="ECO:0000313" key="1">
    <source>
        <dbReference type="EMBL" id="MEJ8474545.1"/>
    </source>
</evidence>
<sequence>MIAKIVGEPIEGWVQAIVRMFINIAACLVTPVVVEIVYVSRDEECQSIKWQDVCQEYFRIENKKKSDQCEQQEVFRQSPAVVDGLFLVFEAVS</sequence>
<evidence type="ECO:0000313" key="2">
    <source>
        <dbReference type="Proteomes" id="UP001385499"/>
    </source>
</evidence>
<comment type="caution">
    <text evidence="1">The sequence shown here is derived from an EMBL/GenBank/DDBJ whole genome shotgun (WGS) entry which is preliminary data.</text>
</comment>
<protein>
    <submittedName>
        <fullName evidence="1">Uncharacterized protein</fullName>
    </submittedName>
</protein>
<organism evidence="1 2">
    <name type="scientific">Roseibium algae</name>
    <dbReference type="NCBI Taxonomy" id="3123038"/>
    <lineage>
        <taxon>Bacteria</taxon>
        <taxon>Pseudomonadati</taxon>
        <taxon>Pseudomonadota</taxon>
        <taxon>Alphaproteobacteria</taxon>
        <taxon>Hyphomicrobiales</taxon>
        <taxon>Stappiaceae</taxon>
        <taxon>Roseibium</taxon>
    </lineage>
</organism>
<proteinExistence type="predicted"/>